<dbReference type="SUPFAM" id="SSF46894">
    <property type="entry name" value="C-terminal effector domain of the bipartite response regulators"/>
    <property type="match status" value="1"/>
</dbReference>
<sequence>MNNIKHIKAVGSLSKIKLEILGLVAQGYTNNEIAFARDVDPNTINYHLRATADKLCISRASRVHLAVEYTKWRLANDK</sequence>
<dbReference type="EMBL" id="LAZR01000386">
    <property type="protein sequence ID" value="KKN71326.1"/>
    <property type="molecule type" value="Genomic_DNA"/>
</dbReference>
<comment type="caution">
    <text evidence="2">The sequence shown here is derived from an EMBL/GenBank/DDBJ whole genome shotgun (WGS) entry which is preliminary data.</text>
</comment>
<dbReference type="PRINTS" id="PR00038">
    <property type="entry name" value="HTHLUXR"/>
</dbReference>
<dbReference type="SMART" id="SM00421">
    <property type="entry name" value="HTH_LUXR"/>
    <property type="match status" value="1"/>
</dbReference>
<dbReference type="InterPro" id="IPR016032">
    <property type="entry name" value="Sig_transdc_resp-reg_C-effctor"/>
</dbReference>
<dbReference type="Pfam" id="PF00196">
    <property type="entry name" value="GerE"/>
    <property type="match status" value="1"/>
</dbReference>
<feature type="domain" description="HTH luxR-type" evidence="1">
    <location>
        <begin position="10"/>
        <end position="69"/>
    </location>
</feature>
<dbReference type="GO" id="GO:0006355">
    <property type="term" value="P:regulation of DNA-templated transcription"/>
    <property type="evidence" value="ECO:0007669"/>
    <property type="project" value="InterPro"/>
</dbReference>
<organism evidence="2">
    <name type="scientific">marine sediment metagenome</name>
    <dbReference type="NCBI Taxonomy" id="412755"/>
    <lineage>
        <taxon>unclassified sequences</taxon>
        <taxon>metagenomes</taxon>
        <taxon>ecological metagenomes</taxon>
    </lineage>
</organism>
<proteinExistence type="predicted"/>
<protein>
    <recommendedName>
        <fullName evidence="1">HTH luxR-type domain-containing protein</fullName>
    </recommendedName>
</protein>
<dbReference type="InterPro" id="IPR000792">
    <property type="entry name" value="Tscrpt_reg_LuxR_C"/>
</dbReference>
<accession>A0A0F9VCP1</accession>
<gene>
    <name evidence="2" type="ORF">LCGC14_0422360</name>
</gene>
<evidence type="ECO:0000313" key="2">
    <source>
        <dbReference type="EMBL" id="KKN71326.1"/>
    </source>
</evidence>
<dbReference type="GO" id="GO:0003677">
    <property type="term" value="F:DNA binding"/>
    <property type="evidence" value="ECO:0007669"/>
    <property type="project" value="InterPro"/>
</dbReference>
<dbReference type="InterPro" id="IPR036388">
    <property type="entry name" value="WH-like_DNA-bd_sf"/>
</dbReference>
<dbReference type="Gene3D" id="1.10.10.10">
    <property type="entry name" value="Winged helix-like DNA-binding domain superfamily/Winged helix DNA-binding domain"/>
    <property type="match status" value="1"/>
</dbReference>
<evidence type="ECO:0000259" key="1">
    <source>
        <dbReference type="SMART" id="SM00421"/>
    </source>
</evidence>
<dbReference type="AlphaFoldDB" id="A0A0F9VCP1"/>
<reference evidence="2" key="1">
    <citation type="journal article" date="2015" name="Nature">
        <title>Complex archaea that bridge the gap between prokaryotes and eukaryotes.</title>
        <authorList>
            <person name="Spang A."/>
            <person name="Saw J.H."/>
            <person name="Jorgensen S.L."/>
            <person name="Zaremba-Niedzwiedzka K."/>
            <person name="Martijn J."/>
            <person name="Lind A.E."/>
            <person name="van Eijk R."/>
            <person name="Schleper C."/>
            <person name="Guy L."/>
            <person name="Ettema T.J."/>
        </authorList>
    </citation>
    <scope>NUCLEOTIDE SEQUENCE</scope>
</reference>
<name>A0A0F9VCP1_9ZZZZ</name>